<evidence type="ECO:0000256" key="2">
    <source>
        <dbReference type="ARBA" id="ARBA00022723"/>
    </source>
</evidence>
<evidence type="ECO:0000256" key="1">
    <source>
        <dbReference type="ARBA" id="ARBA00001947"/>
    </source>
</evidence>
<dbReference type="GO" id="GO:0046872">
    <property type="term" value="F:metal ion binding"/>
    <property type="evidence" value="ECO:0007669"/>
    <property type="project" value="UniProtKB-KW"/>
</dbReference>
<name>A0A3B1BTL7_9ZZZZ</name>
<accession>A0A3B1BTL7</accession>
<feature type="domain" description="Metallo-beta-lactamase" evidence="5">
    <location>
        <begin position="14"/>
        <end position="192"/>
    </location>
</feature>
<evidence type="ECO:0000256" key="3">
    <source>
        <dbReference type="ARBA" id="ARBA00022801"/>
    </source>
</evidence>
<dbReference type="SMART" id="SM00849">
    <property type="entry name" value="Lactamase_B"/>
    <property type="match status" value="1"/>
</dbReference>
<organism evidence="6">
    <name type="scientific">hydrothermal vent metagenome</name>
    <dbReference type="NCBI Taxonomy" id="652676"/>
    <lineage>
        <taxon>unclassified sequences</taxon>
        <taxon>metagenomes</taxon>
        <taxon>ecological metagenomes</taxon>
    </lineage>
</organism>
<dbReference type="Gene3D" id="3.60.15.10">
    <property type="entry name" value="Ribonuclease Z/Hydroxyacylglutathione hydrolase-like"/>
    <property type="match status" value="1"/>
</dbReference>
<dbReference type="InterPro" id="IPR001279">
    <property type="entry name" value="Metallo-B-lactamas"/>
</dbReference>
<dbReference type="CDD" id="cd06262">
    <property type="entry name" value="metallo-hydrolase-like_MBL-fold"/>
    <property type="match status" value="1"/>
</dbReference>
<evidence type="ECO:0000256" key="4">
    <source>
        <dbReference type="ARBA" id="ARBA00022833"/>
    </source>
</evidence>
<dbReference type="EMBL" id="UOGC01000085">
    <property type="protein sequence ID" value="VAX19262.1"/>
    <property type="molecule type" value="Genomic_DNA"/>
</dbReference>
<protein>
    <submittedName>
        <fullName evidence="6">MBL-fold metallo-hydrolase superfamily</fullName>
    </submittedName>
</protein>
<dbReference type="Pfam" id="PF00753">
    <property type="entry name" value="Lactamase_B"/>
    <property type="match status" value="1"/>
</dbReference>
<dbReference type="PANTHER" id="PTHR46233:SF3">
    <property type="entry name" value="HYDROXYACYLGLUTATHIONE HYDROLASE GLOC"/>
    <property type="match status" value="1"/>
</dbReference>
<dbReference type="SUPFAM" id="SSF56281">
    <property type="entry name" value="Metallo-hydrolase/oxidoreductase"/>
    <property type="match status" value="1"/>
</dbReference>
<dbReference type="InterPro" id="IPR051453">
    <property type="entry name" value="MBL_Glyoxalase_II"/>
</dbReference>
<dbReference type="AlphaFoldDB" id="A0A3B1BTL7"/>
<comment type="cofactor">
    <cofactor evidence="1">
        <name>Zn(2+)</name>
        <dbReference type="ChEBI" id="CHEBI:29105"/>
    </cofactor>
</comment>
<dbReference type="InterPro" id="IPR036866">
    <property type="entry name" value="RibonucZ/Hydroxyglut_hydro"/>
</dbReference>
<dbReference type="PANTHER" id="PTHR46233">
    <property type="entry name" value="HYDROXYACYLGLUTATHIONE HYDROLASE GLOC"/>
    <property type="match status" value="1"/>
</dbReference>
<sequence length="213" mass="22799">MAEKIVSLTVGPVEVNCYIVGCDEHKKCAVIDPGDSSHRILAEVEQNGWSVDKIINTHGHADHTGANAKIKDATGAPLYIHKDDVFLLSLKSMRDMADYIGVGHSPEPDTVMNDGDIIEICPCLSFSVIATPGHTPGGVCLLFNGGLITGDSIFRMSIGRTDLEGGNQATLLKSIKTRILTLPNETKLYPGHGEPSQVGFEKANNPFISGAFQ</sequence>
<gene>
    <name evidence="6" type="ORF">MNBD_NITROSPINAE01-1732</name>
</gene>
<keyword evidence="2" id="KW-0479">Metal-binding</keyword>
<keyword evidence="4" id="KW-0862">Zinc</keyword>
<proteinExistence type="predicted"/>
<keyword evidence="3 6" id="KW-0378">Hydrolase</keyword>
<evidence type="ECO:0000313" key="6">
    <source>
        <dbReference type="EMBL" id="VAX19262.1"/>
    </source>
</evidence>
<evidence type="ECO:0000259" key="5">
    <source>
        <dbReference type="SMART" id="SM00849"/>
    </source>
</evidence>
<dbReference type="GO" id="GO:0016787">
    <property type="term" value="F:hydrolase activity"/>
    <property type="evidence" value="ECO:0007669"/>
    <property type="project" value="UniProtKB-KW"/>
</dbReference>
<reference evidence="6" key="1">
    <citation type="submission" date="2018-06" db="EMBL/GenBank/DDBJ databases">
        <authorList>
            <person name="Zhirakovskaya E."/>
        </authorList>
    </citation>
    <scope>NUCLEOTIDE SEQUENCE</scope>
</reference>